<keyword evidence="2" id="KW-0723">Serine/threonine-protein kinase</keyword>
<dbReference type="NCBIfam" id="NF041770">
    <property type="entry name" value="CFI_box_CTERM"/>
    <property type="match status" value="1"/>
</dbReference>
<dbReference type="Gene3D" id="1.10.510.10">
    <property type="entry name" value="Transferase(Phosphotransferase) domain 1"/>
    <property type="match status" value="1"/>
</dbReference>
<dbReference type="AlphaFoldDB" id="A0A840X4I0"/>
<dbReference type="Proteomes" id="UP000552883">
    <property type="component" value="Unassembled WGS sequence"/>
</dbReference>
<evidence type="ECO:0000313" key="3">
    <source>
        <dbReference type="Proteomes" id="UP000552883"/>
    </source>
</evidence>
<keyword evidence="2" id="KW-0418">Kinase</keyword>
<organism evidence="2 3">
    <name type="scientific">Microcella frigidaquae</name>
    <dbReference type="NCBI Taxonomy" id="424758"/>
    <lineage>
        <taxon>Bacteria</taxon>
        <taxon>Bacillati</taxon>
        <taxon>Actinomycetota</taxon>
        <taxon>Actinomycetes</taxon>
        <taxon>Micrococcales</taxon>
        <taxon>Microbacteriaceae</taxon>
        <taxon>Microcella</taxon>
    </lineage>
</organism>
<keyword evidence="2" id="KW-0808">Transferase</keyword>
<keyword evidence="3" id="KW-1185">Reference proteome</keyword>
<reference evidence="2 3" key="1">
    <citation type="submission" date="2020-08" db="EMBL/GenBank/DDBJ databases">
        <title>Sequencing the genomes of 1000 actinobacteria strains.</title>
        <authorList>
            <person name="Klenk H.-P."/>
        </authorList>
    </citation>
    <scope>NUCLEOTIDE SEQUENCE [LARGE SCALE GENOMIC DNA]</scope>
    <source>
        <strain evidence="2 3">DSM 23889</strain>
    </source>
</reference>
<dbReference type="InterPro" id="IPR011009">
    <property type="entry name" value="Kinase-like_dom_sf"/>
</dbReference>
<dbReference type="SUPFAM" id="SSF56112">
    <property type="entry name" value="Protein kinase-like (PK-like)"/>
    <property type="match status" value="1"/>
</dbReference>
<dbReference type="OrthoDB" id="904022at2"/>
<accession>A0A840X4I0</accession>
<dbReference type="PROSITE" id="PS50011">
    <property type="entry name" value="PROTEIN_KINASE_DOM"/>
    <property type="match status" value="1"/>
</dbReference>
<dbReference type="InterPro" id="IPR000719">
    <property type="entry name" value="Prot_kinase_dom"/>
</dbReference>
<comment type="caution">
    <text evidence="2">The sequence shown here is derived from an EMBL/GenBank/DDBJ whole genome shotgun (WGS) entry which is preliminary data.</text>
</comment>
<protein>
    <submittedName>
        <fullName evidence="2">Serine/threonine protein kinase</fullName>
    </submittedName>
</protein>
<gene>
    <name evidence="2" type="ORF">BJ959_000647</name>
</gene>
<dbReference type="InterPro" id="IPR049886">
    <property type="entry name" value="CFI_box_CTERM_dom"/>
</dbReference>
<dbReference type="EMBL" id="JACHBS010000001">
    <property type="protein sequence ID" value="MBB5617151.1"/>
    <property type="molecule type" value="Genomic_DNA"/>
</dbReference>
<proteinExistence type="predicted"/>
<dbReference type="GO" id="GO:0004674">
    <property type="term" value="F:protein serine/threonine kinase activity"/>
    <property type="evidence" value="ECO:0007669"/>
    <property type="project" value="UniProtKB-KW"/>
</dbReference>
<dbReference type="GO" id="GO:0005524">
    <property type="term" value="F:ATP binding"/>
    <property type="evidence" value="ECO:0007669"/>
    <property type="project" value="InterPro"/>
</dbReference>
<evidence type="ECO:0000259" key="1">
    <source>
        <dbReference type="PROSITE" id="PS50011"/>
    </source>
</evidence>
<dbReference type="RefSeq" id="WP_153983177.1">
    <property type="nucleotide sequence ID" value="NZ_BAAANZ010000032.1"/>
</dbReference>
<evidence type="ECO:0000313" key="2">
    <source>
        <dbReference type="EMBL" id="MBB5617151.1"/>
    </source>
</evidence>
<name>A0A840X4I0_9MICO</name>
<feature type="domain" description="Protein kinase" evidence="1">
    <location>
        <begin position="289"/>
        <end position="569"/>
    </location>
</feature>
<sequence length="913" mass="101406">MSISVSETAERTLIFDPADLVAPDARLFIDTNVFMDTDPSRQGGLQKLFARVAPKIELGGSPVVVPTKVIAELTDQSATDPSGEDPDRVEAIKKAANALLFLQSASAQGLVRKDLGDDSNPYADDLFVDIFTAYAGHYAMALLTNDVTLLLRINLLGIERNVWLVAGRLSSEGLIECEVPQVLYERGLAKLRRIQRRLMTKDAGPRDQLEAASLEDTLEAFALATNVVVPDSPSRLAVTRKAETAPTVAAGAFPADTPFRGEDFPLKVAEVPGEGDEVLVEAASGAVRIRLADKLGTGGEGSVYAVSATDVVKVFDQDHITAHRQAKIELLAARGFTMAGIGFPRAIVKNLRGEFVGYVMPRATGRDFSKALFNPRRFRNEFPTWTKADLVDVAISFLEKVSYLHSLNIILGDINPKNLQVDADKKVWIIDADSWQLDGFPCPVGTEMFSAPSVIGKRYPEFLRSIEDERFAVATMLFMILITGQFPYARSGSDGDIVRLIKEGNFSFQYKENSNQDQPAGNWKYMWSHIQPNLKGLFWNTFHKDGDRYDDRPSDAEWLGAFRDFRRFLTSAESFDPMSNDVYPTRFKAMARDTPIYSCSECGTSMVGIWDGKSGRYAQPALCRACRSKLPKCVDCGKPKSSLKSGVCWNCNRKRNFAACVECGREKPHQSLIEGRCYDCNQGRCASCNRSVPKRYLVNALCDRCAPANCKDCGLPSQKSDITYGRCPSCHRNDVERQQRVRAEIAEKAKRDAELDPERLCTRCGKPFISRGNVAWHQRMGKTVPTKHKMGYGYTYPPECVPLPTPARTTSASRTSSPPPAAAKKPGGCYIATAVYGSYDSPPVRVLRRWRDEVLQTSAAGRVVIHFYYWASPRLVAALGERRVFTVSARFALDRFVRKLERAGFSRRPYQDH</sequence>